<reference evidence="1" key="1">
    <citation type="submission" date="2021-05" db="EMBL/GenBank/DDBJ databases">
        <authorList>
            <person name="Alioto T."/>
            <person name="Alioto T."/>
            <person name="Gomez Garrido J."/>
        </authorList>
    </citation>
    <scope>NUCLEOTIDE SEQUENCE</scope>
</reference>
<organism evidence="1">
    <name type="scientific">Culex pipiens</name>
    <name type="common">House mosquito</name>
    <dbReference type="NCBI Taxonomy" id="7175"/>
    <lineage>
        <taxon>Eukaryota</taxon>
        <taxon>Metazoa</taxon>
        <taxon>Ecdysozoa</taxon>
        <taxon>Arthropoda</taxon>
        <taxon>Hexapoda</taxon>
        <taxon>Insecta</taxon>
        <taxon>Pterygota</taxon>
        <taxon>Neoptera</taxon>
        <taxon>Endopterygota</taxon>
        <taxon>Diptera</taxon>
        <taxon>Nematocera</taxon>
        <taxon>Culicoidea</taxon>
        <taxon>Culicidae</taxon>
        <taxon>Culicinae</taxon>
        <taxon>Culicini</taxon>
        <taxon>Culex</taxon>
        <taxon>Culex</taxon>
    </lineage>
</organism>
<name>A0A8D8CHG0_CULPI</name>
<dbReference type="EMBL" id="HBUE01124333">
    <property type="protein sequence ID" value="CAG6493940.1"/>
    <property type="molecule type" value="Transcribed_RNA"/>
</dbReference>
<accession>A0A8D8CHG0</accession>
<protein>
    <submittedName>
        <fullName evidence="1">(northern house mosquito) hypothetical protein</fullName>
    </submittedName>
</protein>
<dbReference type="EMBL" id="HBUE01124328">
    <property type="protein sequence ID" value="CAG6493930.1"/>
    <property type="molecule type" value="Transcribed_RNA"/>
</dbReference>
<evidence type="ECO:0000313" key="1">
    <source>
        <dbReference type="EMBL" id="CAG6493928.1"/>
    </source>
</evidence>
<proteinExistence type="predicted"/>
<sequence>MAGGVPGPIQLLPADVAQQQPAVAFHVGGRATPGVTSAVICAQETLVNRSQNGFTVWARFHPQQGQRYEFLIASEYQSQTADDGVRFVLKLGTTRTGVGRIVRGTLLQQQIAFALDEIGQCVDVDVIALDFQRGYNLTQLTVMVD</sequence>
<dbReference type="EMBL" id="HBUE01124327">
    <property type="protein sequence ID" value="CAG6493928.1"/>
    <property type="molecule type" value="Transcribed_RNA"/>
</dbReference>
<dbReference type="AlphaFoldDB" id="A0A8D8CHG0"/>